<protein>
    <submittedName>
        <fullName evidence="3">Uncharacterized protein</fullName>
    </submittedName>
</protein>
<dbReference type="AlphaFoldDB" id="A0AAD3DDR1"/>
<comment type="caution">
    <text evidence="3">The sequence shown here is derived from an EMBL/GenBank/DDBJ whole genome shotgun (WGS) entry which is preliminary data.</text>
</comment>
<dbReference type="EMBL" id="BLLK01000071">
    <property type="protein sequence ID" value="GFH61120.1"/>
    <property type="molecule type" value="Genomic_DNA"/>
</dbReference>
<reference evidence="3 4" key="1">
    <citation type="journal article" date="2021" name="Sci. Rep.">
        <title>The genome of the diatom Chaetoceros tenuissimus carries an ancient integrated fragment of an extant virus.</title>
        <authorList>
            <person name="Hongo Y."/>
            <person name="Kimura K."/>
            <person name="Takaki Y."/>
            <person name="Yoshida Y."/>
            <person name="Baba S."/>
            <person name="Kobayashi G."/>
            <person name="Nagasaki K."/>
            <person name="Hano T."/>
            <person name="Tomaru Y."/>
        </authorList>
    </citation>
    <scope>NUCLEOTIDE SEQUENCE [LARGE SCALE GENOMIC DNA]</scope>
    <source>
        <strain evidence="3 4">NIES-3715</strain>
    </source>
</reference>
<gene>
    <name evidence="3" type="ORF">CTEN210_17596</name>
</gene>
<keyword evidence="2" id="KW-0732">Signal</keyword>
<sequence length="159" mass="16839">MRAIVSICAISMFCVFLGRVEAFSSSSSSRNHNQGQIHDAPEKDSTRRNFLASCSAAVVSSGFLFPVSPASAKPDCMTDCLKNCKQIAPKDPAYCLDNCTSYCAQEDRTDGLSGSVSSDGGEVGILGRNTVVKGEDKPPSLSIPGLDFTSDKGKKIIGY</sequence>
<accession>A0AAD3DDR1</accession>
<evidence type="ECO:0000313" key="4">
    <source>
        <dbReference type="Proteomes" id="UP001054902"/>
    </source>
</evidence>
<evidence type="ECO:0000313" key="3">
    <source>
        <dbReference type="EMBL" id="GFH61120.1"/>
    </source>
</evidence>
<evidence type="ECO:0000256" key="2">
    <source>
        <dbReference type="SAM" id="SignalP"/>
    </source>
</evidence>
<organism evidence="3 4">
    <name type="scientific">Chaetoceros tenuissimus</name>
    <dbReference type="NCBI Taxonomy" id="426638"/>
    <lineage>
        <taxon>Eukaryota</taxon>
        <taxon>Sar</taxon>
        <taxon>Stramenopiles</taxon>
        <taxon>Ochrophyta</taxon>
        <taxon>Bacillariophyta</taxon>
        <taxon>Coscinodiscophyceae</taxon>
        <taxon>Chaetocerotophycidae</taxon>
        <taxon>Chaetocerotales</taxon>
        <taxon>Chaetocerotaceae</taxon>
        <taxon>Chaetoceros</taxon>
    </lineage>
</organism>
<feature type="chain" id="PRO_5042094403" evidence="2">
    <location>
        <begin position="23"/>
        <end position="159"/>
    </location>
</feature>
<dbReference type="Proteomes" id="UP001054902">
    <property type="component" value="Unassembled WGS sequence"/>
</dbReference>
<evidence type="ECO:0000256" key="1">
    <source>
        <dbReference type="SAM" id="MobiDB-lite"/>
    </source>
</evidence>
<feature type="signal peptide" evidence="2">
    <location>
        <begin position="1"/>
        <end position="22"/>
    </location>
</feature>
<name>A0AAD3DDR1_9STRA</name>
<feature type="region of interest" description="Disordered" evidence="1">
    <location>
        <begin position="25"/>
        <end position="44"/>
    </location>
</feature>
<keyword evidence="4" id="KW-1185">Reference proteome</keyword>
<proteinExistence type="predicted"/>